<dbReference type="InterPro" id="IPR057039">
    <property type="entry name" value="At5g52880_ARM"/>
</dbReference>
<dbReference type="PANTHER" id="PTHR47744">
    <property type="entry name" value="OS05G0526300 PROTEIN"/>
    <property type="match status" value="1"/>
</dbReference>
<evidence type="ECO:0008006" key="5">
    <source>
        <dbReference type="Google" id="ProtNLM"/>
    </source>
</evidence>
<dbReference type="OrthoDB" id="10257471at2759"/>
<evidence type="ECO:0000259" key="1">
    <source>
        <dbReference type="Pfam" id="PF12937"/>
    </source>
</evidence>
<dbReference type="Pfam" id="PF24104">
    <property type="entry name" value="At5g52880_ARM"/>
    <property type="match status" value="1"/>
</dbReference>
<dbReference type="InterPro" id="IPR036047">
    <property type="entry name" value="F-box-like_dom_sf"/>
</dbReference>
<feature type="domain" description="F-box" evidence="1">
    <location>
        <begin position="115"/>
        <end position="151"/>
    </location>
</feature>
<gene>
    <name evidence="3" type="ORF">KP509_11G089000</name>
</gene>
<evidence type="ECO:0000313" key="4">
    <source>
        <dbReference type="Proteomes" id="UP000825935"/>
    </source>
</evidence>
<organism evidence="3 4">
    <name type="scientific">Ceratopteris richardii</name>
    <name type="common">Triangle waterfern</name>
    <dbReference type="NCBI Taxonomy" id="49495"/>
    <lineage>
        <taxon>Eukaryota</taxon>
        <taxon>Viridiplantae</taxon>
        <taxon>Streptophyta</taxon>
        <taxon>Embryophyta</taxon>
        <taxon>Tracheophyta</taxon>
        <taxon>Polypodiopsida</taxon>
        <taxon>Polypodiidae</taxon>
        <taxon>Polypodiales</taxon>
        <taxon>Pteridineae</taxon>
        <taxon>Pteridaceae</taxon>
        <taxon>Parkerioideae</taxon>
        <taxon>Ceratopteris</taxon>
    </lineage>
</organism>
<evidence type="ECO:0000259" key="2">
    <source>
        <dbReference type="Pfam" id="PF24104"/>
    </source>
</evidence>
<protein>
    <recommendedName>
        <fullName evidence="5">F-box protein</fullName>
    </recommendedName>
</protein>
<sequence length="261" mass="29531">MGLSCPCSIDFKPACNELIVTLQKPYGHALKKLQILIFEDVLFAVNRLLELQTNLHLSCVVKLVQAAENVFPRQKKTQVVAKFKHVVVAHRRCNKILQHESEYGEGDTDFAKDNLLVIFSYLDEQSLAKAACVYRSLNAAALDELLWKKLYSQARANKSIDWRARFKNTLKCYPTWFYASNRASCLICKRPVWFKSREKGTPSCPICTGGSLVLKPLLSAQVSKFLLEDSTSESCSSSSESEDEEPDVKSIWATSKMYFDV</sequence>
<dbReference type="Gene3D" id="1.20.1280.50">
    <property type="match status" value="1"/>
</dbReference>
<dbReference type="SUPFAM" id="SSF81383">
    <property type="entry name" value="F-box domain"/>
    <property type="match status" value="1"/>
</dbReference>
<dbReference type="Pfam" id="PF12937">
    <property type="entry name" value="F-box-like"/>
    <property type="match status" value="1"/>
</dbReference>
<comment type="caution">
    <text evidence="3">The sequence shown here is derived from an EMBL/GenBank/DDBJ whole genome shotgun (WGS) entry which is preliminary data.</text>
</comment>
<dbReference type="Proteomes" id="UP000825935">
    <property type="component" value="Chromosome 11"/>
</dbReference>
<evidence type="ECO:0000313" key="3">
    <source>
        <dbReference type="EMBL" id="KAH7426191.1"/>
    </source>
</evidence>
<reference evidence="3" key="1">
    <citation type="submission" date="2021-08" db="EMBL/GenBank/DDBJ databases">
        <title>WGS assembly of Ceratopteris richardii.</title>
        <authorList>
            <person name="Marchant D.B."/>
            <person name="Chen G."/>
            <person name="Jenkins J."/>
            <person name="Shu S."/>
            <person name="Leebens-Mack J."/>
            <person name="Grimwood J."/>
            <person name="Schmutz J."/>
            <person name="Soltis P."/>
            <person name="Soltis D."/>
            <person name="Chen Z.-H."/>
        </authorList>
    </citation>
    <scope>NUCLEOTIDE SEQUENCE</scope>
    <source>
        <strain evidence="3">Whitten #5841</strain>
        <tissue evidence="3">Leaf</tissue>
    </source>
</reference>
<name>A0A8T2TRK0_CERRI</name>
<feature type="domain" description="F-box protein At5g52880-like ARM repeats region" evidence="2">
    <location>
        <begin position="8"/>
        <end position="92"/>
    </location>
</feature>
<proteinExistence type="predicted"/>
<dbReference type="EMBL" id="CM035416">
    <property type="protein sequence ID" value="KAH7426191.1"/>
    <property type="molecule type" value="Genomic_DNA"/>
</dbReference>
<accession>A0A8T2TRK0</accession>
<dbReference type="InterPro" id="IPR001810">
    <property type="entry name" value="F-box_dom"/>
</dbReference>
<dbReference type="OMA" id="VEYPIAC"/>
<dbReference type="PANTHER" id="PTHR47744:SF1">
    <property type="entry name" value="OS05G0526300 PROTEIN"/>
    <property type="match status" value="1"/>
</dbReference>
<keyword evidence="4" id="KW-1185">Reference proteome</keyword>
<dbReference type="AlphaFoldDB" id="A0A8T2TRK0"/>